<organism evidence="1 2">
    <name type="scientific">Diatrype stigma</name>
    <dbReference type="NCBI Taxonomy" id="117547"/>
    <lineage>
        <taxon>Eukaryota</taxon>
        <taxon>Fungi</taxon>
        <taxon>Dikarya</taxon>
        <taxon>Ascomycota</taxon>
        <taxon>Pezizomycotina</taxon>
        <taxon>Sordariomycetes</taxon>
        <taxon>Xylariomycetidae</taxon>
        <taxon>Xylariales</taxon>
        <taxon>Diatrypaceae</taxon>
        <taxon>Diatrype</taxon>
    </lineage>
</organism>
<dbReference type="AlphaFoldDB" id="A0AAN9US72"/>
<reference evidence="1 2" key="1">
    <citation type="submission" date="2024-02" db="EMBL/GenBank/DDBJ databases">
        <title>De novo assembly and annotation of 12 fungi associated with fruit tree decline syndrome in Ontario, Canada.</title>
        <authorList>
            <person name="Sulman M."/>
            <person name="Ellouze W."/>
            <person name="Ilyukhin E."/>
        </authorList>
    </citation>
    <scope>NUCLEOTIDE SEQUENCE [LARGE SCALE GENOMIC DNA]</scope>
    <source>
        <strain evidence="1 2">M11/M66-122</strain>
    </source>
</reference>
<keyword evidence="2" id="KW-1185">Reference proteome</keyword>
<comment type="caution">
    <text evidence="1">The sequence shown here is derived from an EMBL/GenBank/DDBJ whole genome shotgun (WGS) entry which is preliminary data.</text>
</comment>
<gene>
    <name evidence="1" type="ORF">SLS62_005855</name>
</gene>
<evidence type="ECO:0000313" key="1">
    <source>
        <dbReference type="EMBL" id="KAK7752112.1"/>
    </source>
</evidence>
<sequence>MRIPGQNRMCELRYQRCTTCKKVWQAHKKLASCESQDPDARCPDSLCMYVGNPRKPIKSECVECRNERELREALEEDDSA</sequence>
<name>A0AAN9US72_9PEZI</name>
<accession>A0AAN9US72</accession>
<proteinExistence type="predicted"/>
<evidence type="ECO:0000313" key="2">
    <source>
        <dbReference type="Proteomes" id="UP001320420"/>
    </source>
</evidence>
<dbReference type="Proteomes" id="UP001320420">
    <property type="component" value="Unassembled WGS sequence"/>
</dbReference>
<protein>
    <submittedName>
        <fullName evidence="1">Uncharacterized protein</fullName>
    </submittedName>
</protein>
<dbReference type="EMBL" id="JAKJXP020000041">
    <property type="protein sequence ID" value="KAK7752112.1"/>
    <property type="molecule type" value="Genomic_DNA"/>
</dbReference>